<reference evidence="2" key="1">
    <citation type="submission" date="2023-07" db="EMBL/GenBank/DDBJ databases">
        <authorList>
            <person name="Weinstock G."/>
            <person name="Sodergren E."/>
            <person name="Lobos E.A."/>
            <person name="Fulton L."/>
            <person name="Fulton R."/>
            <person name="Courtney L."/>
            <person name="Fronick C."/>
            <person name="O'Laughlin M."/>
            <person name="Godfrey J."/>
            <person name="Wilson R.M."/>
            <person name="Miner T."/>
            <person name="Farmer C."/>
            <person name="Delehaunty K."/>
            <person name="Cordes M."/>
            <person name="Minx P."/>
            <person name="Tomlinson C."/>
            <person name="Chen J."/>
            <person name="Wollam A."/>
            <person name="Pepin K.H."/>
            <person name="Bhonagiri V."/>
            <person name="Zhang X."/>
            <person name="Suruliraj S."/>
            <person name="Antonio M."/>
            <person name="Secka O."/>
            <person name="Thomas J."/>
            <person name="Warren W."/>
            <person name="Mitreva M."/>
            <person name="Mardis E.R."/>
            <person name="Wilson R.K."/>
        </authorList>
    </citation>
    <scope>NUCLEOTIDE SEQUENCE [LARGE SCALE GENOMIC DNA]</scope>
    <source>
        <strain evidence="2">GAM100Ai</strain>
    </source>
</reference>
<gene>
    <name evidence="1" type="ORF">HMPREF1391_00497</name>
</gene>
<name>A0AB72ZVT4_HELPX</name>
<comment type="caution">
    <text evidence="1">The sequence shown here is derived from an EMBL/GenBank/DDBJ whole genome shotgun (WGS) entry which is preliminary data.</text>
</comment>
<dbReference type="Proteomes" id="UP000001345">
    <property type="component" value="Unassembled WGS sequence"/>
</dbReference>
<evidence type="ECO:0000313" key="1">
    <source>
        <dbReference type="EMBL" id="EKQ72497.1"/>
    </source>
</evidence>
<protein>
    <submittedName>
        <fullName evidence="1">Uncharacterized protein</fullName>
    </submittedName>
</protein>
<organism evidence="1 2">
    <name type="scientific">Helicobacter pylori GAM100Ai</name>
    <dbReference type="NCBI Taxonomy" id="1159019"/>
    <lineage>
        <taxon>Bacteria</taxon>
        <taxon>Pseudomonadati</taxon>
        <taxon>Campylobacterota</taxon>
        <taxon>Epsilonproteobacteria</taxon>
        <taxon>Campylobacterales</taxon>
        <taxon>Helicobacteraceae</taxon>
        <taxon>Helicobacter</taxon>
    </lineage>
</organism>
<proteinExistence type="predicted"/>
<evidence type="ECO:0000313" key="2">
    <source>
        <dbReference type="Proteomes" id="UP000001345"/>
    </source>
</evidence>
<sequence length="80" mass="9297">MKTLFFKKGGGFELKKPLKLKIFKKTTALHPKKEILRYNTFAFAIFSFHGKLLFRIYPHNPTYGGLCFITISLKTNTNQI</sequence>
<dbReference type="EMBL" id="ANFP01000020">
    <property type="protein sequence ID" value="EKQ72497.1"/>
    <property type="molecule type" value="Genomic_DNA"/>
</dbReference>
<dbReference type="AlphaFoldDB" id="A0AB72ZVT4"/>
<accession>A0AB72ZVT4</accession>